<name>A0A8T0I3C5_CERPU</name>
<evidence type="ECO:0000313" key="2">
    <source>
        <dbReference type="Proteomes" id="UP000822688"/>
    </source>
</evidence>
<gene>
    <name evidence="1" type="ORF">KC19_5G194900</name>
</gene>
<dbReference type="Proteomes" id="UP000822688">
    <property type="component" value="Chromosome 5"/>
</dbReference>
<proteinExistence type="predicted"/>
<sequence>MTMKGSSLSVLQSSLHACLGHHCDVVLSRVRSSWMVYNSYQISFYQYRLQTSIASLRCRIRRDDDEPISIFQPSHTPCYSQCIARAVPETETWEFRSPSLILNS</sequence>
<accession>A0A8T0I3C5</accession>
<dbReference type="AlphaFoldDB" id="A0A8T0I3C5"/>
<evidence type="ECO:0000313" key="1">
    <source>
        <dbReference type="EMBL" id="KAG0577964.1"/>
    </source>
</evidence>
<organism evidence="1 2">
    <name type="scientific">Ceratodon purpureus</name>
    <name type="common">Fire moss</name>
    <name type="synonym">Dicranum purpureum</name>
    <dbReference type="NCBI Taxonomy" id="3225"/>
    <lineage>
        <taxon>Eukaryota</taxon>
        <taxon>Viridiplantae</taxon>
        <taxon>Streptophyta</taxon>
        <taxon>Embryophyta</taxon>
        <taxon>Bryophyta</taxon>
        <taxon>Bryophytina</taxon>
        <taxon>Bryopsida</taxon>
        <taxon>Dicranidae</taxon>
        <taxon>Pseudoditrichales</taxon>
        <taxon>Ditrichaceae</taxon>
        <taxon>Ceratodon</taxon>
    </lineage>
</organism>
<comment type="caution">
    <text evidence="1">The sequence shown here is derived from an EMBL/GenBank/DDBJ whole genome shotgun (WGS) entry which is preliminary data.</text>
</comment>
<reference evidence="1" key="1">
    <citation type="submission" date="2020-06" db="EMBL/GenBank/DDBJ databases">
        <title>WGS assembly of Ceratodon purpureus strain R40.</title>
        <authorList>
            <person name="Carey S.B."/>
            <person name="Jenkins J."/>
            <person name="Shu S."/>
            <person name="Lovell J.T."/>
            <person name="Sreedasyam A."/>
            <person name="Maumus F."/>
            <person name="Tiley G.P."/>
            <person name="Fernandez-Pozo N."/>
            <person name="Barry K."/>
            <person name="Chen C."/>
            <person name="Wang M."/>
            <person name="Lipzen A."/>
            <person name="Daum C."/>
            <person name="Saski C.A."/>
            <person name="Payton A.C."/>
            <person name="Mcbreen J.C."/>
            <person name="Conrad R.E."/>
            <person name="Kollar L.M."/>
            <person name="Olsson S."/>
            <person name="Huttunen S."/>
            <person name="Landis J.B."/>
            <person name="Wickett N.J."/>
            <person name="Johnson M.G."/>
            <person name="Rensing S.A."/>
            <person name="Grimwood J."/>
            <person name="Schmutz J."/>
            <person name="Mcdaniel S.F."/>
        </authorList>
    </citation>
    <scope>NUCLEOTIDE SEQUENCE</scope>
    <source>
        <strain evidence="1">R40</strain>
    </source>
</reference>
<dbReference type="EMBL" id="CM026425">
    <property type="protein sequence ID" value="KAG0577964.1"/>
    <property type="molecule type" value="Genomic_DNA"/>
</dbReference>
<keyword evidence="2" id="KW-1185">Reference proteome</keyword>
<protein>
    <submittedName>
        <fullName evidence="1">Uncharacterized protein</fullName>
    </submittedName>
</protein>